<dbReference type="STRING" id="335543.Sfum_3625"/>
<keyword evidence="11" id="KW-1185">Reference proteome</keyword>
<feature type="signal peptide" evidence="8">
    <location>
        <begin position="1"/>
        <end position="22"/>
    </location>
</feature>
<keyword evidence="6" id="KW-0175">Coiled coil</keyword>
<evidence type="ECO:0000256" key="1">
    <source>
        <dbReference type="ARBA" id="ARBA00004167"/>
    </source>
</evidence>
<evidence type="ECO:0000256" key="4">
    <source>
        <dbReference type="ARBA" id="ARBA00022989"/>
    </source>
</evidence>
<evidence type="ECO:0000256" key="3">
    <source>
        <dbReference type="ARBA" id="ARBA00022729"/>
    </source>
</evidence>
<keyword evidence="3 8" id="KW-0732">Signal</keyword>
<dbReference type="InterPro" id="IPR003646">
    <property type="entry name" value="SH3-like_bac-type"/>
</dbReference>
<evidence type="ECO:0000256" key="8">
    <source>
        <dbReference type="SAM" id="SignalP"/>
    </source>
</evidence>
<dbReference type="InParanoid" id="A0LPE3"/>
<dbReference type="eggNOG" id="COG4991">
    <property type="taxonomic scope" value="Bacteria"/>
</dbReference>
<keyword evidence="5 7" id="KW-0472">Membrane</keyword>
<sequence>MKKALCISTAVLFFTTFPLPQASWAAKAYTTDAQEIPMRSAAGAQNRVLLTIPKGSAVELVKTNEWTQVRYTPPDGKSKEGWVQSKFLESRPSESAAIKELKGENTSLREQLQEAEMARAALAQREREVSEKLTKLEVSYEELKGGAASYLKLKGEYDAARATLASTQESVQALIQENQGLKFTRTMYWFALGAVVFFAGLLVGMWFRRKRKTGPTYRL</sequence>
<evidence type="ECO:0000256" key="7">
    <source>
        <dbReference type="SAM" id="Phobius"/>
    </source>
</evidence>
<feature type="coiled-coil region" evidence="6">
    <location>
        <begin position="98"/>
        <end position="132"/>
    </location>
</feature>
<evidence type="ECO:0000259" key="9">
    <source>
        <dbReference type="PROSITE" id="PS51781"/>
    </source>
</evidence>
<dbReference type="PROSITE" id="PS51781">
    <property type="entry name" value="SH3B"/>
    <property type="match status" value="1"/>
</dbReference>
<protein>
    <submittedName>
        <fullName evidence="10">SH3, type 3 domain protein</fullName>
    </submittedName>
</protein>
<dbReference type="EMBL" id="CP000478">
    <property type="protein sequence ID" value="ABK19295.1"/>
    <property type="molecule type" value="Genomic_DNA"/>
</dbReference>
<evidence type="ECO:0000256" key="2">
    <source>
        <dbReference type="ARBA" id="ARBA00022692"/>
    </source>
</evidence>
<organism evidence="10 11">
    <name type="scientific">Syntrophobacter fumaroxidans (strain DSM 10017 / MPOB)</name>
    <dbReference type="NCBI Taxonomy" id="335543"/>
    <lineage>
        <taxon>Bacteria</taxon>
        <taxon>Pseudomonadati</taxon>
        <taxon>Thermodesulfobacteriota</taxon>
        <taxon>Syntrophobacteria</taxon>
        <taxon>Syntrophobacterales</taxon>
        <taxon>Syntrophobacteraceae</taxon>
        <taxon>Syntrophobacter</taxon>
    </lineage>
</organism>
<gene>
    <name evidence="10" type="ordered locus">Sfum_3625</name>
</gene>
<keyword evidence="2 7" id="KW-0812">Transmembrane</keyword>
<dbReference type="HOGENOM" id="CLU_094106_1_1_7"/>
<feature type="chain" id="PRO_5002626694" evidence="8">
    <location>
        <begin position="23"/>
        <end position="219"/>
    </location>
</feature>
<dbReference type="Proteomes" id="UP000001784">
    <property type="component" value="Chromosome"/>
</dbReference>
<comment type="subcellular location">
    <subcellularLocation>
        <location evidence="1">Membrane</location>
        <topology evidence="1">Single-pass membrane protein</topology>
    </subcellularLocation>
</comment>
<keyword evidence="4 7" id="KW-1133">Transmembrane helix</keyword>
<dbReference type="PIRSF" id="PIRSF006158">
    <property type="entry name" value="UCP006158_SH3"/>
    <property type="match status" value="1"/>
</dbReference>
<dbReference type="OrthoDB" id="5418566at2"/>
<dbReference type="FunCoup" id="A0LPE3">
    <property type="interactions" value="25"/>
</dbReference>
<dbReference type="Gene3D" id="2.30.30.40">
    <property type="entry name" value="SH3 Domains"/>
    <property type="match status" value="1"/>
</dbReference>
<dbReference type="NCBIfam" id="TIGR04211">
    <property type="entry name" value="SH3_and_anchor"/>
    <property type="match status" value="1"/>
</dbReference>
<dbReference type="KEGG" id="sfu:Sfum_3625"/>
<dbReference type="InterPro" id="IPR016476">
    <property type="entry name" value="SH3_dom_pro"/>
</dbReference>
<dbReference type="RefSeq" id="WP_011700420.1">
    <property type="nucleotide sequence ID" value="NC_008554.1"/>
</dbReference>
<evidence type="ECO:0000256" key="5">
    <source>
        <dbReference type="ARBA" id="ARBA00023136"/>
    </source>
</evidence>
<dbReference type="GO" id="GO:0016020">
    <property type="term" value="C:membrane"/>
    <property type="evidence" value="ECO:0007669"/>
    <property type="project" value="UniProtKB-SubCell"/>
</dbReference>
<name>A0LPE3_SYNFM</name>
<feature type="domain" description="SH3b" evidence="9">
    <location>
        <begin position="25"/>
        <end position="92"/>
    </location>
</feature>
<accession>A0LPE3</accession>
<evidence type="ECO:0000256" key="6">
    <source>
        <dbReference type="SAM" id="Coils"/>
    </source>
</evidence>
<feature type="transmembrane region" description="Helical" evidence="7">
    <location>
        <begin position="187"/>
        <end position="207"/>
    </location>
</feature>
<evidence type="ECO:0000313" key="11">
    <source>
        <dbReference type="Proteomes" id="UP000001784"/>
    </source>
</evidence>
<dbReference type="SMART" id="SM00287">
    <property type="entry name" value="SH3b"/>
    <property type="match status" value="1"/>
</dbReference>
<dbReference type="AlphaFoldDB" id="A0LPE3"/>
<reference evidence="10 11" key="1">
    <citation type="submission" date="2006-10" db="EMBL/GenBank/DDBJ databases">
        <title>Complete sequence of Syntrophobacter fumaroxidans MPOB.</title>
        <authorList>
            <consortium name="US DOE Joint Genome Institute"/>
            <person name="Copeland A."/>
            <person name="Lucas S."/>
            <person name="Lapidus A."/>
            <person name="Barry K."/>
            <person name="Detter J.C."/>
            <person name="Glavina del Rio T."/>
            <person name="Hammon N."/>
            <person name="Israni S."/>
            <person name="Pitluck S."/>
            <person name="Goltsman E.G."/>
            <person name="Martinez M."/>
            <person name="Schmutz J."/>
            <person name="Larimer F."/>
            <person name="Land M."/>
            <person name="Hauser L."/>
            <person name="Kyrpides N."/>
            <person name="Kim E."/>
            <person name="Boone D.R."/>
            <person name="Brockman F."/>
            <person name="Culley D."/>
            <person name="Ferry J."/>
            <person name="Gunsalus R."/>
            <person name="McInerney M.J."/>
            <person name="Morrison M."/>
            <person name="Plugge C."/>
            <person name="Rohlin L."/>
            <person name="Scholten J."/>
            <person name="Sieber J."/>
            <person name="Stams A.J.M."/>
            <person name="Worm P."/>
            <person name="Henstra A.M."/>
            <person name="Richardson P."/>
        </authorList>
    </citation>
    <scope>NUCLEOTIDE SEQUENCE [LARGE SCALE GENOMIC DNA]</scope>
    <source>
        <strain evidence="11">DSM 10017 / MPOB</strain>
    </source>
</reference>
<proteinExistence type="predicted"/>
<evidence type="ECO:0000313" key="10">
    <source>
        <dbReference type="EMBL" id="ABK19295.1"/>
    </source>
</evidence>